<dbReference type="GO" id="GO:0003723">
    <property type="term" value="F:RNA binding"/>
    <property type="evidence" value="ECO:0007669"/>
    <property type="project" value="UniProtKB-KW"/>
</dbReference>
<comment type="cofactor">
    <cofactor evidence="1">
        <name>Mg(2+)</name>
        <dbReference type="ChEBI" id="CHEBI:18420"/>
    </cofactor>
</comment>
<keyword evidence="5" id="KW-0808">Transferase</keyword>
<dbReference type="GO" id="GO:0046872">
    <property type="term" value="F:metal ion binding"/>
    <property type="evidence" value="ECO:0007669"/>
    <property type="project" value="UniProtKB-KW"/>
</dbReference>
<comment type="similarity">
    <text evidence="2">Belongs to the methyltransferase superfamily. HEN1 family.</text>
</comment>
<name>A0A9D3S399_ANGAN</name>
<evidence type="ECO:0000256" key="5">
    <source>
        <dbReference type="ARBA" id="ARBA00022679"/>
    </source>
</evidence>
<evidence type="ECO:0000259" key="14">
    <source>
        <dbReference type="Pfam" id="PF08241"/>
    </source>
</evidence>
<keyword evidence="16" id="KW-1185">Reference proteome</keyword>
<evidence type="ECO:0000256" key="9">
    <source>
        <dbReference type="ARBA" id="ARBA00022884"/>
    </source>
</evidence>
<evidence type="ECO:0000256" key="11">
    <source>
        <dbReference type="ARBA" id="ARBA00029981"/>
    </source>
</evidence>
<dbReference type="InterPro" id="IPR029063">
    <property type="entry name" value="SAM-dependent_MTases_sf"/>
</dbReference>
<dbReference type="Gene3D" id="3.40.50.150">
    <property type="entry name" value="Vaccinia Virus protein VP39"/>
    <property type="match status" value="1"/>
</dbReference>
<protein>
    <recommendedName>
        <fullName evidence="3">Small RNA 2'-O-methyltransferase</fullName>
        <ecNumber evidence="12">2.1.1.386</ecNumber>
    </recommendedName>
    <alternativeName>
        <fullName evidence="11">HEN1 methyltransferase homolog 1</fullName>
    </alternativeName>
</protein>
<evidence type="ECO:0000256" key="1">
    <source>
        <dbReference type="ARBA" id="ARBA00001946"/>
    </source>
</evidence>
<evidence type="ECO:0000256" key="13">
    <source>
        <dbReference type="ARBA" id="ARBA00048418"/>
    </source>
</evidence>
<dbReference type="PANTHER" id="PTHR21404:SF3">
    <property type="entry name" value="SMALL RNA 2'-O-METHYLTRANSFERASE"/>
    <property type="match status" value="1"/>
</dbReference>
<evidence type="ECO:0000256" key="4">
    <source>
        <dbReference type="ARBA" id="ARBA00022603"/>
    </source>
</evidence>
<accession>A0A9D3S399</accession>
<keyword evidence="10" id="KW-0943">RNA-mediated gene silencing</keyword>
<dbReference type="SUPFAM" id="SSF53335">
    <property type="entry name" value="S-adenosyl-L-methionine-dependent methyltransferases"/>
    <property type="match status" value="1"/>
</dbReference>
<proteinExistence type="inferred from homology"/>
<evidence type="ECO:0000256" key="8">
    <source>
        <dbReference type="ARBA" id="ARBA00022842"/>
    </source>
</evidence>
<dbReference type="Pfam" id="PF08241">
    <property type="entry name" value="Methyltransf_11"/>
    <property type="match status" value="1"/>
</dbReference>
<evidence type="ECO:0000256" key="3">
    <source>
        <dbReference type="ARBA" id="ARBA00021330"/>
    </source>
</evidence>
<keyword evidence="7" id="KW-0479">Metal-binding</keyword>
<evidence type="ECO:0000313" key="16">
    <source>
        <dbReference type="Proteomes" id="UP001044222"/>
    </source>
</evidence>
<keyword evidence="4" id="KW-0489">Methyltransferase</keyword>
<sequence length="390" mass="43962">MMFTPPLYKQRYQFVVEFVKRHKPKKVVDLGCADCSLLRKLKFHRDIELLVGVDIDSSVIKHKMYALAPFPSEYLKPADQPLTIELYQGSVTEKELRTKGFDLVTCIELIEHLPLAEVERFSEVLFGYMSPAAVIVSTPNADFNPLLPGCSGFRHIDHKFEWTKTDFQNWALEVCRLYGYVVEFTGVGKAPSNDESIGFCSQIGVFRKDPYRSGTSVRCENLENTSSYKLLYDVVYPSLCDNNIFQRTLVNEVLYWAEHVKREWLEASEKEGAGLHVSDITAFPNDRQEQDISEEAAQEPYLQGGSVCVPLARVLSFPSVHRLCGSLQRLQEALQGDCRVALTGDSLAVALADEEEETDADEEWAECVGPACAETVKCAVDCTEDWDAEL</sequence>
<dbReference type="PANTHER" id="PTHR21404">
    <property type="entry name" value="HEN1"/>
    <property type="match status" value="1"/>
</dbReference>
<dbReference type="EMBL" id="JAFIRN010000004">
    <property type="protein sequence ID" value="KAG5850601.1"/>
    <property type="molecule type" value="Genomic_DNA"/>
</dbReference>
<evidence type="ECO:0000256" key="12">
    <source>
        <dbReference type="ARBA" id="ARBA00035025"/>
    </source>
</evidence>
<evidence type="ECO:0000313" key="15">
    <source>
        <dbReference type="EMBL" id="KAG5850601.1"/>
    </source>
</evidence>
<gene>
    <name evidence="15" type="ORF">ANANG_G00084180</name>
</gene>
<dbReference type="FunFam" id="3.40.50.150:FF:000124">
    <property type="entry name" value="HEN methyltransferase 1"/>
    <property type="match status" value="1"/>
</dbReference>
<dbReference type="GO" id="GO:0090486">
    <property type="term" value="F:small RNA 2'-O-methyltransferase activity"/>
    <property type="evidence" value="ECO:0007669"/>
    <property type="project" value="UniProtKB-EC"/>
</dbReference>
<dbReference type="AlphaFoldDB" id="A0A9D3S399"/>
<comment type="caution">
    <text evidence="15">The sequence shown here is derived from an EMBL/GenBank/DDBJ whole genome shotgun (WGS) entry which is preliminary data.</text>
</comment>
<comment type="catalytic activity">
    <reaction evidence="13">
        <text>small RNA 3'-end nucleotide + S-adenosyl-L-methionine = small RNA 3'-end 2'-O-methylnucleotide + S-adenosyl-L-homocysteine + H(+)</text>
        <dbReference type="Rhea" id="RHEA:37887"/>
        <dbReference type="Rhea" id="RHEA-COMP:10415"/>
        <dbReference type="Rhea" id="RHEA-COMP:10416"/>
        <dbReference type="ChEBI" id="CHEBI:15378"/>
        <dbReference type="ChEBI" id="CHEBI:57856"/>
        <dbReference type="ChEBI" id="CHEBI:59789"/>
        <dbReference type="ChEBI" id="CHEBI:74896"/>
        <dbReference type="ChEBI" id="CHEBI:74898"/>
        <dbReference type="EC" id="2.1.1.386"/>
    </reaction>
</comment>
<dbReference type="GO" id="GO:0008757">
    <property type="term" value="F:S-adenosylmethionine-dependent methyltransferase activity"/>
    <property type="evidence" value="ECO:0007669"/>
    <property type="project" value="InterPro"/>
</dbReference>
<evidence type="ECO:0000256" key="2">
    <source>
        <dbReference type="ARBA" id="ARBA00009026"/>
    </source>
</evidence>
<dbReference type="GO" id="GO:0005737">
    <property type="term" value="C:cytoplasm"/>
    <property type="evidence" value="ECO:0007669"/>
    <property type="project" value="TreeGrafter"/>
</dbReference>
<evidence type="ECO:0000256" key="6">
    <source>
        <dbReference type="ARBA" id="ARBA00022691"/>
    </source>
</evidence>
<dbReference type="GO" id="GO:0034587">
    <property type="term" value="P:piRNA processing"/>
    <property type="evidence" value="ECO:0007669"/>
    <property type="project" value="TreeGrafter"/>
</dbReference>
<dbReference type="GO" id="GO:0005634">
    <property type="term" value="C:nucleus"/>
    <property type="evidence" value="ECO:0007669"/>
    <property type="project" value="TreeGrafter"/>
</dbReference>
<dbReference type="InterPro" id="IPR026610">
    <property type="entry name" value="Hen1"/>
</dbReference>
<keyword evidence="6" id="KW-0949">S-adenosyl-L-methionine</keyword>
<dbReference type="Proteomes" id="UP001044222">
    <property type="component" value="Unassembled WGS sequence"/>
</dbReference>
<feature type="domain" description="Methyltransferase type 11" evidence="14">
    <location>
        <begin position="28"/>
        <end position="121"/>
    </location>
</feature>
<reference evidence="15" key="1">
    <citation type="submission" date="2021-01" db="EMBL/GenBank/DDBJ databases">
        <title>A chromosome-scale assembly of European eel, Anguilla anguilla.</title>
        <authorList>
            <person name="Henkel C."/>
            <person name="Jong-Raadsen S.A."/>
            <person name="Dufour S."/>
            <person name="Weltzien F.-A."/>
            <person name="Palstra A.P."/>
            <person name="Pelster B."/>
            <person name="Spaink H.P."/>
            <person name="Van Den Thillart G.E."/>
            <person name="Jansen H."/>
            <person name="Zahm M."/>
            <person name="Klopp C."/>
            <person name="Cedric C."/>
            <person name="Louis A."/>
            <person name="Berthelot C."/>
            <person name="Parey E."/>
            <person name="Roest Crollius H."/>
            <person name="Montfort J."/>
            <person name="Robinson-Rechavi M."/>
            <person name="Bucao C."/>
            <person name="Bouchez O."/>
            <person name="Gislard M."/>
            <person name="Lluch J."/>
            <person name="Milhes M."/>
            <person name="Lampietro C."/>
            <person name="Lopez Roques C."/>
            <person name="Donnadieu C."/>
            <person name="Braasch I."/>
            <person name="Desvignes T."/>
            <person name="Postlethwait J."/>
            <person name="Bobe J."/>
            <person name="Guiguen Y."/>
            <person name="Dirks R."/>
        </authorList>
    </citation>
    <scope>NUCLEOTIDE SEQUENCE</scope>
    <source>
        <strain evidence="15">Tag_6206</strain>
        <tissue evidence="15">Liver</tissue>
    </source>
</reference>
<organism evidence="15 16">
    <name type="scientific">Anguilla anguilla</name>
    <name type="common">European freshwater eel</name>
    <name type="synonym">Muraena anguilla</name>
    <dbReference type="NCBI Taxonomy" id="7936"/>
    <lineage>
        <taxon>Eukaryota</taxon>
        <taxon>Metazoa</taxon>
        <taxon>Chordata</taxon>
        <taxon>Craniata</taxon>
        <taxon>Vertebrata</taxon>
        <taxon>Euteleostomi</taxon>
        <taxon>Actinopterygii</taxon>
        <taxon>Neopterygii</taxon>
        <taxon>Teleostei</taxon>
        <taxon>Anguilliformes</taxon>
        <taxon>Anguillidae</taxon>
        <taxon>Anguilla</taxon>
    </lineage>
</organism>
<dbReference type="GO" id="GO:0001510">
    <property type="term" value="P:RNA methylation"/>
    <property type="evidence" value="ECO:0007669"/>
    <property type="project" value="InterPro"/>
</dbReference>
<keyword evidence="9" id="KW-0694">RNA-binding</keyword>
<dbReference type="InterPro" id="IPR013216">
    <property type="entry name" value="Methyltransf_11"/>
</dbReference>
<dbReference type="GO" id="GO:0030422">
    <property type="term" value="P:siRNA processing"/>
    <property type="evidence" value="ECO:0007669"/>
    <property type="project" value="TreeGrafter"/>
</dbReference>
<evidence type="ECO:0000256" key="10">
    <source>
        <dbReference type="ARBA" id="ARBA00023158"/>
    </source>
</evidence>
<evidence type="ECO:0000256" key="7">
    <source>
        <dbReference type="ARBA" id="ARBA00022723"/>
    </source>
</evidence>
<dbReference type="EC" id="2.1.1.386" evidence="12"/>
<keyword evidence="8" id="KW-0460">Magnesium</keyword>